<evidence type="ECO:0000259" key="2">
    <source>
        <dbReference type="Pfam" id="PF04775"/>
    </source>
</evidence>
<dbReference type="InterPro" id="IPR006862">
    <property type="entry name" value="Thio_Ohase/aa_AcTrfase"/>
</dbReference>
<protein>
    <submittedName>
        <fullName evidence="4">Uncharacterized protein</fullName>
    </submittedName>
</protein>
<dbReference type="InterPro" id="IPR016662">
    <property type="entry name" value="Acyl-CoA_thioEstase_long-chain"/>
</dbReference>
<evidence type="ECO:0000256" key="1">
    <source>
        <dbReference type="ARBA" id="ARBA00006538"/>
    </source>
</evidence>
<comment type="similarity">
    <text evidence="1">Belongs to the C/M/P thioester hydrolase family.</text>
</comment>
<feature type="domain" description="Acyl-CoA thioester hydrolase/bile acid-CoA amino acid N-acetyltransferase" evidence="2">
    <location>
        <begin position="43"/>
        <end position="86"/>
    </location>
</feature>
<feature type="domain" description="BAAT/Acyl-CoA thioester hydrolase C-terminal" evidence="3">
    <location>
        <begin position="220"/>
        <end position="329"/>
    </location>
</feature>
<organism evidence="4 5">
    <name type="scientific">Mugilogobius chulae</name>
    <name type="common">yellowstripe goby</name>
    <dbReference type="NCBI Taxonomy" id="88201"/>
    <lineage>
        <taxon>Eukaryota</taxon>
        <taxon>Metazoa</taxon>
        <taxon>Chordata</taxon>
        <taxon>Craniata</taxon>
        <taxon>Vertebrata</taxon>
        <taxon>Euteleostomi</taxon>
        <taxon>Actinopterygii</taxon>
        <taxon>Neopterygii</taxon>
        <taxon>Teleostei</taxon>
        <taxon>Neoteleostei</taxon>
        <taxon>Acanthomorphata</taxon>
        <taxon>Gobiaria</taxon>
        <taxon>Gobiiformes</taxon>
        <taxon>Gobioidei</taxon>
        <taxon>Gobiidae</taxon>
        <taxon>Gobionellinae</taxon>
        <taxon>Mugilogobius</taxon>
    </lineage>
</organism>
<dbReference type="AlphaFoldDB" id="A0AAW0PEV3"/>
<dbReference type="SUPFAM" id="SSF53474">
    <property type="entry name" value="alpha/beta-Hydrolases"/>
    <property type="match status" value="1"/>
</dbReference>
<dbReference type="Proteomes" id="UP001460270">
    <property type="component" value="Unassembled WGS sequence"/>
</dbReference>
<name>A0AAW0PEV3_9GOBI</name>
<sequence>MAATELWIYKTAPIDGFFGRVRWSSRLRPAPLLTSDPCRALIDEKISLKLVSCRLSLPVTLCTHMYCEDGDLWQSHAHYNADAQGFRQLQSFGGHVSPDLSGSELASVSIERWYTAPGVRRIEIRQDGLVGTLFLPPGPGPFPAMLDLWGMGGGLVEYRSALMASRGYASFALAYFGHKDLPGPLTRSMLDRHISSHQQFWTYNAEGQVFFREVSLPEKLADLVKLEDISCPILYVLGEDDLNASSEENAVVLEKTLKSCGKGHLFTLLSYPGAGHLIEPPFSPNARISMWTVKPNKLFTIWGGHLAPHAAAQEDAWTKIQQFLDTHLRGDRDH</sequence>
<keyword evidence="5" id="KW-1185">Reference proteome</keyword>
<evidence type="ECO:0000313" key="5">
    <source>
        <dbReference type="Proteomes" id="UP001460270"/>
    </source>
</evidence>
<dbReference type="InterPro" id="IPR014940">
    <property type="entry name" value="BAAT_C"/>
</dbReference>
<dbReference type="EMBL" id="JBBPFD010000008">
    <property type="protein sequence ID" value="KAK7916066.1"/>
    <property type="molecule type" value="Genomic_DNA"/>
</dbReference>
<dbReference type="PANTHER" id="PTHR10824">
    <property type="entry name" value="ACYL-COENZYME A THIOESTERASE-RELATED"/>
    <property type="match status" value="1"/>
</dbReference>
<dbReference type="PANTHER" id="PTHR10824:SF36">
    <property type="entry name" value="ACYL-COA THIOESTERASE 17-RELATED"/>
    <property type="match status" value="1"/>
</dbReference>
<dbReference type="InterPro" id="IPR029058">
    <property type="entry name" value="AB_hydrolase_fold"/>
</dbReference>
<comment type="caution">
    <text evidence="4">The sequence shown here is derived from an EMBL/GenBank/DDBJ whole genome shotgun (WGS) entry which is preliminary data.</text>
</comment>
<dbReference type="Gene3D" id="3.40.50.1820">
    <property type="entry name" value="alpha/beta hydrolase"/>
    <property type="match status" value="2"/>
</dbReference>
<dbReference type="GO" id="GO:0006637">
    <property type="term" value="P:acyl-CoA metabolic process"/>
    <property type="evidence" value="ECO:0007669"/>
    <property type="project" value="InterPro"/>
</dbReference>
<evidence type="ECO:0000259" key="3">
    <source>
        <dbReference type="Pfam" id="PF08840"/>
    </source>
</evidence>
<dbReference type="GO" id="GO:0006631">
    <property type="term" value="P:fatty acid metabolic process"/>
    <property type="evidence" value="ECO:0007669"/>
    <property type="project" value="TreeGrafter"/>
</dbReference>
<dbReference type="GO" id="GO:0047617">
    <property type="term" value="F:fatty acyl-CoA hydrolase activity"/>
    <property type="evidence" value="ECO:0007669"/>
    <property type="project" value="TreeGrafter"/>
</dbReference>
<dbReference type="Pfam" id="PF08840">
    <property type="entry name" value="BAAT_C"/>
    <property type="match status" value="1"/>
</dbReference>
<dbReference type="Gene3D" id="2.60.40.2240">
    <property type="entry name" value="Acyl-CoA thioester hydrolase/BAAT N-terminal domain"/>
    <property type="match status" value="1"/>
</dbReference>
<dbReference type="InterPro" id="IPR042490">
    <property type="entry name" value="Thio_Ohase/BAAT_N"/>
</dbReference>
<evidence type="ECO:0000313" key="4">
    <source>
        <dbReference type="EMBL" id="KAK7916066.1"/>
    </source>
</evidence>
<dbReference type="PIRSF" id="PIRSF016521">
    <property type="entry name" value="Acyl-CoA_hydro"/>
    <property type="match status" value="1"/>
</dbReference>
<reference evidence="5" key="1">
    <citation type="submission" date="2024-04" db="EMBL/GenBank/DDBJ databases">
        <title>Salinicola lusitanus LLJ914,a marine bacterium isolated from the Okinawa Trough.</title>
        <authorList>
            <person name="Li J."/>
        </authorList>
    </citation>
    <scope>NUCLEOTIDE SEQUENCE [LARGE SCALE GENOMIC DNA]</scope>
</reference>
<accession>A0AAW0PEV3</accession>
<gene>
    <name evidence="4" type="ORF">WMY93_011827</name>
</gene>
<dbReference type="Pfam" id="PF04775">
    <property type="entry name" value="Bile_Hydr_Trans"/>
    <property type="match status" value="1"/>
</dbReference>
<proteinExistence type="inferred from homology"/>